<evidence type="ECO:0000313" key="2">
    <source>
        <dbReference type="EMBL" id="CTQ74090.1"/>
    </source>
</evidence>
<dbReference type="Proteomes" id="UP000053235">
    <property type="component" value="Unassembled WGS sequence"/>
</dbReference>
<feature type="transmembrane region" description="Helical" evidence="1">
    <location>
        <begin position="49"/>
        <end position="70"/>
    </location>
</feature>
<dbReference type="RefSeq" id="WP_208981436.1">
    <property type="nucleotide sequence ID" value="NZ_CXWD01000016.1"/>
</dbReference>
<feature type="transmembrane region" description="Helical" evidence="1">
    <location>
        <begin position="116"/>
        <end position="136"/>
    </location>
</feature>
<dbReference type="InterPro" id="IPR013879">
    <property type="entry name" value="DUF1761"/>
</dbReference>
<proteinExistence type="predicted"/>
<keyword evidence="1" id="KW-0472">Membrane</keyword>
<keyword evidence="1" id="KW-1133">Transmembrane helix</keyword>
<evidence type="ECO:0000256" key="1">
    <source>
        <dbReference type="SAM" id="Phobius"/>
    </source>
</evidence>
<dbReference type="STRING" id="388408.LAX5112_03755"/>
<dbReference type="EMBL" id="CXWD01000016">
    <property type="protein sequence ID" value="CTQ74090.1"/>
    <property type="molecule type" value="Genomic_DNA"/>
</dbReference>
<keyword evidence="3" id="KW-1185">Reference proteome</keyword>
<dbReference type="AlphaFoldDB" id="A0A0M7AIP0"/>
<reference evidence="3" key="1">
    <citation type="submission" date="2015-07" db="EMBL/GenBank/DDBJ databases">
        <authorList>
            <person name="Rodrigo-Torres Lidia"/>
            <person name="Arahal R.David."/>
        </authorList>
    </citation>
    <scope>NUCLEOTIDE SEQUENCE [LARGE SCALE GENOMIC DNA]</scope>
    <source>
        <strain evidence="3">CECT 5112</strain>
    </source>
</reference>
<gene>
    <name evidence="2" type="ORF">LAX5112_03755</name>
</gene>
<protein>
    <recommendedName>
        <fullName evidence="4">DUF1761 domain-containing protein</fullName>
    </recommendedName>
</protein>
<feature type="transmembrane region" description="Helical" evidence="1">
    <location>
        <begin position="6"/>
        <end position="28"/>
    </location>
</feature>
<evidence type="ECO:0008006" key="4">
    <source>
        <dbReference type="Google" id="ProtNLM"/>
    </source>
</evidence>
<name>A0A0M7AIP0_9HYPH</name>
<accession>A0A0M7AIP0</accession>
<dbReference type="Pfam" id="PF08570">
    <property type="entry name" value="DUF1761"/>
    <property type="match status" value="1"/>
</dbReference>
<feature type="transmembrane region" description="Helical" evidence="1">
    <location>
        <begin position="76"/>
        <end position="95"/>
    </location>
</feature>
<organism evidence="2 3">
    <name type="scientific">Roseibium alexandrii</name>
    <dbReference type="NCBI Taxonomy" id="388408"/>
    <lineage>
        <taxon>Bacteria</taxon>
        <taxon>Pseudomonadati</taxon>
        <taxon>Pseudomonadota</taxon>
        <taxon>Alphaproteobacteria</taxon>
        <taxon>Hyphomicrobiales</taxon>
        <taxon>Stappiaceae</taxon>
        <taxon>Roseibium</taxon>
    </lineage>
</organism>
<keyword evidence="1" id="KW-0812">Transmembrane</keyword>
<evidence type="ECO:0000313" key="3">
    <source>
        <dbReference type="Proteomes" id="UP000053235"/>
    </source>
</evidence>
<sequence length="137" mass="14636">MMFDGINLLAAGGAAVASFIVGAIWYGVLGKAWMKAAGLTEEQTRPNPVTMVIAFLCQVVMAIVFAGIIYHTGEVTVRAGIISAIMVWIGIVMTTQIINHRFQSQPWALTAIDGGHWLLVLLVQAVVIGLLSPFVIA</sequence>